<evidence type="ECO:0000256" key="1">
    <source>
        <dbReference type="SAM" id="MobiDB-lite"/>
    </source>
</evidence>
<dbReference type="AlphaFoldDB" id="A0A8H7Y1E0"/>
<comment type="caution">
    <text evidence="2">The sequence shown here is derived from an EMBL/GenBank/DDBJ whole genome shotgun (WGS) entry which is preliminary data.</text>
</comment>
<accession>A0A8H7Y1E0</accession>
<organism evidence="2">
    <name type="scientific">Psilocybe cubensis</name>
    <name type="common">Psychedelic mushroom</name>
    <name type="synonym">Stropharia cubensis</name>
    <dbReference type="NCBI Taxonomy" id="181762"/>
    <lineage>
        <taxon>Eukaryota</taxon>
        <taxon>Fungi</taxon>
        <taxon>Dikarya</taxon>
        <taxon>Basidiomycota</taxon>
        <taxon>Agaricomycotina</taxon>
        <taxon>Agaricomycetes</taxon>
        <taxon>Agaricomycetidae</taxon>
        <taxon>Agaricales</taxon>
        <taxon>Agaricineae</taxon>
        <taxon>Strophariaceae</taxon>
        <taxon>Psilocybe</taxon>
    </lineage>
</organism>
<name>A0A8H7Y1E0_PSICU</name>
<reference evidence="2" key="1">
    <citation type="submission" date="2021-02" db="EMBL/GenBank/DDBJ databases">
        <title>Psilocybe cubensis genome.</title>
        <authorList>
            <person name="Mckernan K.J."/>
            <person name="Crawford S."/>
            <person name="Trippe A."/>
            <person name="Kane L.T."/>
            <person name="Mclaughlin S."/>
        </authorList>
    </citation>
    <scope>NUCLEOTIDE SEQUENCE [LARGE SCALE GENOMIC DNA]</scope>
    <source>
        <strain evidence="2">MGC-MH-2018</strain>
    </source>
</reference>
<protein>
    <submittedName>
        <fullName evidence="2">Uncharacterized protein</fullName>
    </submittedName>
</protein>
<dbReference type="EMBL" id="JAFIQS010000003">
    <property type="protein sequence ID" value="KAG5170828.1"/>
    <property type="molecule type" value="Genomic_DNA"/>
</dbReference>
<feature type="region of interest" description="Disordered" evidence="1">
    <location>
        <begin position="94"/>
        <end position="118"/>
    </location>
</feature>
<feature type="region of interest" description="Disordered" evidence="1">
    <location>
        <begin position="39"/>
        <end position="60"/>
    </location>
</feature>
<sequence>MLTFPRATGLHNLTAGEKNPLAEYNLSFKKLQLLEQIAHSDTPPADQDVKTEPDTIEDPDLNAIFSSNLEDIDESDYTTLPRLTEDDVAFDMDEIDAEDEEVDTDELISSDEGDFELD</sequence>
<proteinExistence type="predicted"/>
<gene>
    <name evidence="2" type="ORF">JR316_002903</name>
</gene>
<evidence type="ECO:0000313" key="2">
    <source>
        <dbReference type="EMBL" id="KAG5170828.1"/>
    </source>
</evidence>